<evidence type="ECO:0000313" key="3">
    <source>
        <dbReference type="Proteomes" id="UP000241203"/>
    </source>
</evidence>
<dbReference type="InterPro" id="IPR010640">
    <property type="entry name" value="Low_temperature_requirement_A"/>
</dbReference>
<feature type="transmembrane region" description="Helical" evidence="1">
    <location>
        <begin position="152"/>
        <end position="171"/>
    </location>
</feature>
<feature type="transmembrane region" description="Helical" evidence="1">
    <location>
        <begin position="284"/>
        <end position="304"/>
    </location>
</feature>
<dbReference type="EMBL" id="PYAU01000001">
    <property type="protein sequence ID" value="PSL38370.1"/>
    <property type="molecule type" value="Genomic_DNA"/>
</dbReference>
<feature type="transmembrane region" description="Helical" evidence="1">
    <location>
        <begin position="316"/>
        <end position="336"/>
    </location>
</feature>
<feature type="transmembrane region" description="Helical" evidence="1">
    <location>
        <begin position="243"/>
        <end position="264"/>
    </location>
</feature>
<evidence type="ECO:0000313" key="2">
    <source>
        <dbReference type="EMBL" id="PSL38370.1"/>
    </source>
</evidence>
<feature type="transmembrane region" description="Helical" evidence="1">
    <location>
        <begin position="92"/>
        <end position="115"/>
    </location>
</feature>
<evidence type="ECO:0000256" key="1">
    <source>
        <dbReference type="SAM" id="Phobius"/>
    </source>
</evidence>
<accession>A0A2P8GWM6</accession>
<feature type="transmembrane region" description="Helical" evidence="1">
    <location>
        <begin position="59"/>
        <end position="80"/>
    </location>
</feature>
<sequence>MSEPRSLSSRFGLVRMAPRDPAEPHRTASGLELFFDLVFVVAVSIASGSLHHFEADGEIVSGVGQYLAVFFAIWWAWMNFTWFASAFDTDDWLYRVTTIVQMAGALVVAAGAKPAMEHGDFGLVVIGYVVMRLAMVTQWLRAAAGSPEHRATALRYASGITVVQALWVLWWAADVEALYYVGFVVLAAAELAVPVWAERAGLTPSHPHHITERYGLFTLILLGESILASANAIIDAIDHDEKLAPLVTIAVTGLVLAAGMWWVYFARPQHERLTTMRGTFTFGYVHYVIFAAAGAFSAGIEVAIDHDTHQTDLDAAVAAATTTVPVALFVLGIWFLALRDLLPRWANIAFVALGVGIGASALGPFSLVVAAAAMIAIVVILEVTRTRTHP</sequence>
<dbReference type="PANTHER" id="PTHR36840">
    <property type="entry name" value="BLL5714 PROTEIN"/>
    <property type="match status" value="1"/>
</dbReference>
<dbReference type="RefSeq" id="WP_243696623.1">
    <property type="nucleotide sequence ID" value="NZ_PYAU01000001.1"/>
</dbReference>
<gene>
    <name evidence="2" type="ORF">CLV49_1991</name>
</gene>
<feature type="transmembrane region" description="Helical" evidence="1">
    <location>
        <begin position="216"/>
        <end position="237"/>
    </location>
</feature>
<organism evidence="2 3">
    <name type="scientific">Labedella gwakjiensis</name>
    <dbReference type="NCBI Taxonomy" id="390269"/>
    <lineage>
        <taxon>Bacteria</taxon>
        <taxon>Bacillati</taxon>
        <taxon>Actinomycetota</taxon>
        <taxon>Actinomycetes</taxon>
        <taxon>Micrococcales</taxon>
        <taxon>Microbacteriaceae</taxon>
        <taxon>Labedella</taxon>
    </lineage>
</organism>
<dbReference type="Pfam" id="PF06772">
    <property type="entry name" value="LtrA"/>
    <property type="match status" value="1"/>
</dbReference>
<dbReference type="AlphaFoldDB" id="A0A2P8GWM6"/>
<protein>
    <submittedName>
        <fullName evidence="2">Low temperature requirement protein LtrA</fullName>
    </submittedName>
</protein>
<proteinExistence type="predicted"/>
<feature type="transmembrane region" description="Helical" evidence="1">
    <location>
        <begin position="33"/>
        <end position="53"/>
    </location>
</feature>
<keyword evidence="1" id="KW-0812">Transmembrane</keyword>
<feature type="transmembrane region" description="Helical" evidence="1">
    <location>
        <begin position="348"/>
        <end position="381"/>
    </location>
</feature>
<feature type="transmembrane region" description="Helical" evidence="1">
    <location>
        <begin position="177"/>
        <end position="196"/>
    </location>
</feature>
<keyword evidence="1" id="KW-1133">Transmembrane helix</keyword>
<name>A0A2P8GWM6_9MICO</name>
<dbReference type="Proteomes" id="UP000241203">
    <property type="component" value="Unassembled WGS sequence"/>
</dbReference>
<dbReference type="PANTHER" id="PTHR36840:SF1">
    <property type="entry name" value="BLL5714 PROTEIN"/>
    <property type="match status" value="1"/>
</dbReference>
<keyword evidence="1" id="KW-0472">Membrane</keyword>
<feature type="transmembrane region" description="Helical" evidence="1">
    <location>
        <begin position="121"/>
        <end position="140"/>
    </location>
</feature>
<reference evidence="2 3" key="1">
    <citation type="submission" date="2018-03" db="EMBL/GenBank/DDBJ databases">
        <title>Genomic Encyclopedia of Archaeal and Bacterial Type Strains, Phase II (KMG-II): from individual species to whole genera.</title>
        <authorList>
            <person name="Goeker M."/>
        </authorList>
    </citation>
    <scope>NUCLEOTIDE SEQUENCE [LARGE SCALE GENOMIC DNA]</scope>
    <source>
        <strain evidence="2 3">DSM 21548</strain>
    </source>
</reference>
<comment type="caution">
    <text evidence="2">The sequence shown here is derived from an EMBL/GenBank/DDBJ whole genome shotgun (WGS) entry which is preliminary data.</text>
</comment>